<keyword evidence="3" id="KW-0805">Transcription regulation</keyword>
<feature type="non-terminal residue" evidence="7">
    <location>
        <position position="1"/>
    </location>
</feature>
<evidence type="ECO:0000256" key="5">
    <source>
        <dbReference type="ARBA" id="ARBA00023163"/>
    </source>
</evidence>
<evidence type="ECO:0000313" key="8">
    <source>
        <dbReference type="Proteomes" id="UP000076584"/>
    </source>
</evidence>
<dbReference type="AlphaFoldDB" id="A0A161VSY3"/>
<keyword evidence="1" id="KW-0479">Metal-binding</keyword>
<gene>
    <name evidence="7" type="ORF">CI238_04348</name>
</gene>
<dbReference type="PANTHER" id="PTHR36206">
    <property type="entry name" value="ASPERCRYPTIN BIOSYNTHESIS CLUSTER-SPECIFIC TRANSCRIPTION REGULATOR ATNN-RELATED"/>
    <property type="match status" value="1"/>
</dbReference>
<dbReference type="STRING" id="1573173.A0A161VSY3"/>
<dbReference type="CDD" id="cd00067">
    <property type="entry name" value="GAL4"/>
    <property type="match status" value="1"/>
</dbReference>
<dbReference type="GO" id="GO:0008270">
    <property type="term" value="F:zinc ion binding"/>
    <property type="evidence" value="ECO:0007669"/>
    <property type="project" value="InterPro"/>
</dbReference>
<dbReference type="GO" id="GO:0000981">
    <property type="term" value="F:DNA-binding transcription factor activity, RNA polymerase II-specific"/>
    <property type="evidence" value="ECO:0007669"/>
    <property type="project" value="InterPro"/>
</dbReference>
<keyword evidence="8" id="KW-1185">Reference proteome</keyword>
<evidence type="ECO:0000313" key="7">
    <source>
        <dbReference type="EMBL" id="KZL74435.1"/>
    </source>
</evidence>
<evidence type="ECO:0000256" key="1">
    <source>
        <dbReference type="ARBA" id="ARBA00022723"/>
    </source>
</evidence>
<dbReference type="Proteomes" id="UP000076584">
    <property type="component" value="Unassembled WGS sequence"/>
</dbReference>
<dbReference type="GO" id="GO:0003677">
    <property type="term" value="F:DNA binding"/>
    <property type="evidence" value="ECO:0007669"/>
    <property type="project" value="UniProtKB-KW"/>
</dbReference>
<keyword evidence="4" id="KW-0238">DNA-binding</keyword>
<name>A0A161VSY3_COLIC</name>
<dbReference type="PANTHER" id="PTHR36206:SF16">
    <property type="entry name" value="TRANSCRIPTION FACTOR DOMAIN-CONTAINING PROTEIN-RELATED"/>
    <property type="match status" value="1"/>
</dbReference>
<evidence type="ECO:0000256" key="3">
    <source>
        <dbReference type="ARBA" id="ARBA00023015"/>
    </source>
</evidence>
<protein>
    <submittedName>
        <fullName evidence="7">C6 zinc finger domain protein</fullName>
    </submittedName>
</protein>
<organism evidence="7 8">
    <name type="scientific">Colletotrichum incanum</name>
    <name type="common">Soybean anthracnose fungus</name>
    <dbReference type="NCBI Taxonomy" id="1573173"/>
    <lineage>
        <taxon>Eukaryota</taxon>
        <taxon>Fungi</taxon>
        <taxon>Dikarya</taxon>
        <taxon>Ascomycota</taxon>
        <taxon>Pezizomycotina</taxon>
        <taxon>Sordariomycetes</taxon>
        <taxon>Hypocreomycetidae</taxon>
        <taxon>Glomerellales</taxon>
        <taxon>Glomerellaceae</taxon>
        <taxon>Colletotrichum</taxon>
        <taxon>Colletotrichum spaethianum species complex</taxon>
    </lineage>
</organism>
<dbReference type="EMBL" id="LFIW01002328">
    <property type="protein sequence ID" value="KZL74435.1"/>
    <property type="molecule type" value="Genomic_DNA"/>
</dbReference>
<evidence type="ECO:0000256" key="6">
    <source>
        <dbReference type="ARBA" id="ARBA00023242"/>
    </source>
</evidence>
<reference evidence="7 8" key="1">
    <citation type="submission" date="2015-06" db="EMBL/GenBank/DDBJ databases">
        <title>Survival trade-offs in plant roots during colonization by closely related pathogenic and mutualistic fungi.</title>
        <authorList>
            <person name="Hacquard S."/>
            <person name="Kracher B."/>
            <person name="Hiruma K."/>
            <person name="Weinman A."/>
            <person name="Muench P."/>
            <person name="Garrido Oter R."/>
            <person name="Ver Loren van Themaat E."/>
            <person name="Dallerey J.-F."/>
            <person name="Damm U."/>
            <person name="Henrissat B."/>
            <person name="Lespinet O."/>
            <person name="Thon M."/>
            <person name="Kemen E."/>
            <person name="McHardy A.C."/>
            <person name="Schulze-Lefert P."/>
            <person name="O'Connell R.J."/>
        </authorList>
    </citation>
    <scope>NUCLEOTIDE SEQUENCE [LARGE SCALE GENOMIC DNA]</scope>
    <source>
        <strain evidence="7 8">MAFF 238704</strain>
    </source>
</reference>
<dbReference type="InterPro" id="IPR001138">
    <property type="entry name" value="Zn2Cys6_DnaBD"/>
</dbReference>
<comment type="caution">
    <text evidence="7">The sequence shown here is derived from an EMBL/GenBank/DDBJ whole genome shotgun (WGS) entry which is preliminary data.</text>
</comment>
<accession>A0A161VSY3</accession>
<sequence>LAWRFMHAMARKGSRKVRTGCIITCTARKVKYDETKPACNRGVSTGCKCSGYIPGYQEAISLQQPNHVFPGIGQASEGRALHYFGQVAGPVMSGAVEPYFWTHVVMQFHNFEPAVRHSVISIRSLYEQAQSTFELGIVMRHDNQHLTFRHYNAAIRELRAMNKGDKLPVILLVWILFICIETMRSNRMGALLHSRHVVKILKSICVKHKPPWVIEHLVPVFRRLSEFTLFFGDKESDVSDIKEVDEPIPPFFATILDAQMMLDMVFNRTAQLIRSLQNAKQASHTNHHQQGPPEVALITPERLAEQAAIHRLLDQWIRLFIESEGIMPKDTTTPKHLKSKSDNRTKILRCFLLTRFQCCRIWVSMAFDASETGYSRFSDNFQRALKHLLWSEAKVLEPLRRMALKHPYFIFEAGIVAILFFLAYPCPQLEMRLVFLRLMPVLGQPREALWEADILTAAAKKKIKLEHDIKLDNSGRPLYLTSYMDSSDDIRIIDLWKDSETEQNLCVDDQGISSRSIKLIRHDHTGQSYSRSDYVVVNGGVLDKLRKLGCITALA</sequence>
<keyword evidence="5" id="KW-0804">Transcription</keyword>
<evidence type="ECO:0000256" key="4">
    <source>
        <dbReference type="ARBA" id="ARBA00023125"/>
    </source>
</evidence>
<keyword evidence="6" id="KW-0539">Nucleus</keyword>
<keyword evidence="2" id="KW-0862">Zinc</keyword>
<dbReference type="InterPro" id="IPR052360">
    <property type="entry name" value="Transcr_Regulatory_Proteins"/>
</dbReference>
<evidence type="ECO:0000256" key="2">
    <source>
        <dbReference type="ARBA" id="ARBA00022833"/>
    </source>
</evidence>
<proteinExistence type="predicted"/>